<proteinExistence type="predicted"/>
<dbReference type="AlphaFoldDB" id="A0A0V0GZ07"/>
<evidence type="ECO:0000313" key="1">
    <source>
        <dbReference type="EMBL" id="JAP12985.1"/>
    </source>
</evidence>
<dbReference type="EMBL" id="GEDG01028735">
    <property type="protein sequence ID" value="JAP12985.1"/>
    <property type="molecule type" value="Transcribed_RNA"/>
</dbReference>
<name>A0A0V0GZ07_SOLCH</name>
<sequence length="66" mass="7448">GTDRTKNKVYCAKDYLIDLSIQTSYDTVLFMLFDNINAVISELNYQIGHNNLYISILVMGKGPIST</sequence>
<feature type="non-terminal residue" evidence="1">
    <location>
        <position position="1"/>
    </location>
</feature>
<organism evidence="1">
    <name type="scientific">Solanum chacoense</name>
    <name type="common">Chaco potato</name>
    <dbReference type="NCBI Taxonomy" id="4108"/>
    <lineage>
        <taxon>Eukaryota</taxon>
        <taxon>Viridiplantae</taxon>
        <taxon>Streptophyta</taxon>
        <taxon>Embryophyta</taxon>
        <taxon>Tracheophyta</taxon>
        <taxon>Spermatophyta</taxon>
        <taxon>Magnoliopsida</taxon>
        <taxon>eudicotyledons</taxon>
        <taxon>Gunneridae</taxon>
        <taxon>Pentapetalae</taxon>
        <taxon>asterids</taxon>
        <taxon>lamiids</taxon>
        <taxon>Solanales</taxon>
        <taxon>Solanaceae</taxon>
        <taxon>Solanoideae</taxon>
        <taxon>Solaneae</taxon>
        <taxon>Solanum</taxon>
    </lineage>
</organism>
<reference evidence="1" key="1">
    <citation type="submission" date="2015-12" db="EMBL/GenBank/DDBJ databases">
        <title>Gene expression during late stages of embryo sac development: a critical building block for successful pollen-pistil interactions.</title>
        <authorList>
            <person name="Liu Y."/>
            <person name="Joly V."/>
            <person name="Sabar M."/>
            <person name="Matton D.P."/>
        </authorList>
    </citation>
    <scope>NUCLEOTIDE SEQUENCE</scope>
</reference>
<protein>
    <submittedName>
        <fullName evidence="1">Putative ovule protein</fullName>
    </submittedName>
</protein>
<accession>A0A0V0GZ07</accession>